<dbReference type="PANTHER" id="PTHR35841">
    <property type="entry name" value="PHOSPHONATES-BINDING PERIPLASMIC PROTEIN"/>
    <property type="match status" value="1"/>
</dbReference>
<gene>
    <name evidence="2" type="ordered locus">Htur_3920</name>
</gene>
<accession>D2S078</accession>
<dbReference type="KEGG" id="htu:Htur_3920"/>
<dbReference type="SUPFAM" id="SSF53850">
    <property type="entry name" value="Periplasmic binding protein-like II"/>
    <property type="match status" value="1"/>
</dbReference>
<geneLocation type="plasmid" evidence="2 3">
    <name>pHTUR01</name>
</geneLocation>
<organism evidence="2 3">
    <name type="scientific">Haloterrigena turkmenica (strain ATCC 51198 / DSM 5511 / JCM 9101 / NCIMB 13204 / VKM B-1734 / 4k)</name>
    <name type="common">Halococcus turkmenicus</name>
    <dbReference type="NCBI Taxonomy" id="543526"/>
    <lineage>
        <taxon>Archaea</taxon>
        <taxon>Methanobacteriati</taxon>
        <taxon>Methanobacteriota</taxon>
        <taxon>Stenosarchaea group</taxon>
        <taxon>Halobacteria</taxon>
        <taxon>Halobacteriales</taxon>
        <taxon>Natrialbaceae</taxon>
        <taxon>Haloterrigena</taxon>
    </lineage>
</organism>
<dbReference type="PROSITE" id="PS51257">
    <property type="entry name" value="PROKAR_LIPOPROTEIN"/>
    <property type="match status" value="1"/>
</dbReference>
<sequence length="296" mass="32366">MTVNRTRRAFLGVAGIGLAGGCLQNGRRSTSLTMGVIPDVDPDTAIEQNTELAEYIESELNASVDLRTTTDYAGLIQAMTAGQVDLAYYGGVSYILAHHRANAKPIVVGSKDGSTDWHSVFIAHESTGISSVDDLKRNAGELDIVFGDPLSTSGTVMPTYYLRQRHDLYPERAFQSHTHVGAHDAVMETVAGRNSDVGALNARIYERIVEDQSVEGSISEIWRTPGFADYPWAVSTALDEETVSSLRDAFTSLAEEGREDILAQQNVNEYVSIRHEDFEELDDAVEMMGLRSDGDE</sequence>
<dbReference type="Gene3D" id="3.40.190.10">
    <property type="entry name" value="Periplasmic binding protein-like II"/>
    <property type="match status" value="2"/>
</dbReference>
<dbReference type="HOGENOM" id="CLU_051472_6_2_2"/>
<dbReference type="EMBL" id="CP001861">
    <property type="protein sequence ID" value="ADB62775.1"/>
    <property type="molecule type" value="Genomic_DNA"/>
</dbReference>
<dbReference type="InterPro" id="IPR005770">
    <property type="entry name" value="PhnD"/>
</dbReference>
<evidence type="ECO:0000313" key="3">
    <source>
        <dbReference type="Proteomes" id="UP000001903"/>
    </source>
</evidence>
<keyword evidence="3" id="KW-1185">Reference proteome</keyword>
<proteinExistence type="predicted"/>
<evidence type="ECO:0000256" key="1">
    <source>
        <dbReference type="ARBA" id="ARBA00022729"/>
    </source>
</evidence>
<dbReference type="OrthoDB" id="220304at2157"/>
<dbReference type="Pfam" id="PF12974">
    <property type="entry name" value="Phosphonate-bd"/>
    <property type="match status" value="1"/>
</dbReference>
<reference evidence="2 3" key="1">
    <citation type="journal article" date="2010" name="Stand. Genomic Sci.">
        <title>Complete genome sequence of Haloterrigena turkmenica type strain (4k).</title>
        <authorList>
            <person name="Saunders E."/>
            <person name="Tindall B.J."/>
            <person name="Fahnrich R."/>
            <person name="Lapidus A."/>
            <person name="Copeland A."/>
            <person name="Del Rio T.G."/>
            <person name="Lucas S."/>
            <person name="Chen F."/>
            <person name="Tice H."/>
            <person name="Cheng J.F."/>
            <person name="Han C."/>
            <person name="Detter J.C."/>
            <person name="Bruce D."/>
            <person name="Goodwin L."/>
            <person name="Chain P."/>
            <person name="Pitluck S."/>
            <person name="Pati A."/>
            <person name="Ivanova N."/>
            <person name="Mavromatis K."/>
            <person name="Chen A."/>
            <person name="Palaniappan K."/>
            <person name="Land M."/>
            <person name="Hauser L."/>
            <person name="Chang Y.J."/>
            <person name="Jeffries C.D."/>
            <person name="Brettin T."/>
            <person name="Rohde M."/>
            <person name="Goker M."/>
            <person name="Bristow J."/>
            <person name="Eisen J.A."/>
            <person name="Markowitz V."/>
            <person name="Hugenholtz P."/>
            <person name="Klenk H.P."/>
            <person name="Kyrpides N.C."/>
        </authorList>
    </citation>
    <scope>NUCLEOTIDE SEQUENCE [LARGE SCALE GENOMIC DNA]</scope>
    <source>
        <strain evidence="3">ATCC 51198 / DSM 5511 / JCM 9101 / NCIMB 13204 / VKM B-1734 / 4k</strain>
    </source>
</reference>
<dbReference type="GO" id="GO:0055085">
    <property type="term" value="P:transmembrane transport"/>
    <property type="evidence" value="ECO:0007669"/>
    <property type="project" value="InterPro"/>
</dbReference>
<dbReference type="NCBIfam" id="TIGR01098">
    <property type="entry name" value="3A0109s03R"/>
    <property type="match status" value="1"/>
</dbReference>
<evidence type="ECO:0000313" key="2">
    <source>
        <dbReference type="EMBL" id="ADB62775.1"/>
    </source>
</evidence>
<dbReference type="Proteomes" id="UP000001903">
    <property type="component" value="Plasmid pHTUR01"/>
</dbReference>
<name>D2S078_HALTV</name>
<dbReference type="PANTHER" id="PTHR35841:SF1">
    <property type="entry name" value="PHOSPHONATES-BINDING PERIPLASMIC PROTEIN"/>
    <property type="match status" value="1"/>
</dbReference>
<dbReference type="GO" id="GO:0043190">
    <property type="term" value="C:ATP-binding cassette (ABC) transporter complex"/>
    <property type="evidence" value="ECO:0007669"/>
    <property type="project" value="InterPro"/>
</dbReference>
<protein>
    <submittedName>
        <fullName evidence="2">Phosphonate ABC transporter, periplasmic phosphonate-binding protein</fullName>
    </submittedName>
</protein>
<keyword evidence="2" id="KW-0614">Plasmid</keyword>
<keyword evidence="1" id="KW-0732">Signal</keyword>
<dbReference type="AlphaFoldDB" id="D2S078"/>